<dbReference type="RefSeq" id="WP_086501502.1">
    <property type="nucleotide sequence ID" value="NZ_MSSV01000008.1"/>
</dbReference>
<dbReference type="InterPro" id="IPR001173">
    <property type="entry name" value="Glyco_trans_2-like"/>
</dbReference>
<keyword evidence="2" id="KW-0808">Transferase</keyword>
<evidence type="ECO:0000313" key="3">
    <source>
        <dbReference type="EMBL" id="TXD79952.1"/>
    </source>
</evidence>
<gene>
    <name evidence="3" type="ORF">ESW18_02145</name>
    <name evidence="2" type="ORF">LV84_02186</name>
</gene>
<dbReference type="Gene3D" id="3.90.550.10">
    <property type="entry name" value="Spore Coat Polysaccharide Biosynthesis Protein SpsA, Chain A"/>
    <property type="match status" value="1"/>
</dbReference>
<comment type="caution">
    <text evidence="2">The sequence shown here is derived from an EMBL/GenBank/DDBJ whole genome shotgun (WGS) entry which is preliminary data.</text>
</comment>
<dbReference type="EMBL" id="VORV01000001">
    <property type="protein sequence ID" value="TXD79952.1"/>
    <property type="molecule type" value="Genomic_DNA"/>
</dbReference>
<proteinExistence type="predicted"/>
<dbReference type="InterPro" id="IPR029044">
    <property type="entry name" value="Nucleotide-diphossugar_trans"/>
</dbReference>
<reference evidence="3 5" key="2">
    <citation type="submission" date="2019-08" db="EMBL/GenBank/DDBJ databases">
        <title>Genome of Algoriphagus ratkowskyi IC026.</title>
        <authorList>
            <person name="Bowman J.P."/>
        </authorList>
    </citation>
    <scope>NUCLEOTIDE SEQUENCE [LARGE SCALE GENOMIC DNA]</scope>
    <source>
        <strain evidence="3 5">IC026</strain>
    </source>
</reference>
<dbReference type="AlphaFoldDB" id="A0A2W7S1N6"/>
<dbReference type="PANTHER" id="PTHR22916:SF3">
    <property type="entry name" value="UDP-GLCNAC:BETAGAL BETA-1,3-N-ACETYLGLUCOSAMINYLTRANSFERASE-LIKE PROTEIN 1"/>
    <property type="match status" value="1"/>
</dbReference>
<dbReference type="Proteomes" id="UP000249115">
    <property type="component" value="Unassembled WGS sequence"/>
</dbReference>
<sequence length="314" mass="37051">MITVTHPLISIAMCTYNGGKYLRKQLDSLLNQSYPNLEISIYDDCSTDNTMEILEEYSTEYSQIRIHRNKQNLGYQRNFEANLKSCRGEFIAPCDQDDIWELDKIEKLFKLSEDNILVYHDSELVDENDAPIGYRMTTKLNFVSGKKPEAFLFFNCVSGHAMLFRKSLLEHIFPFPTKGFYDHWIVYVASHFGRIDYLNECLVKYRQHTKNLTDIRGVKRNETKLQTTISRIERENDWLNVCAEYEAKEKRSSYATWLLSKGQNRASNFFNFGFGYEIWKNRNALLHIPKQDEKKKFSFALRQVWGLKTKTIFK</sequence>
<accession>A0A2W7S1N6</accession>
<dbReference type="PANTHER" id="PTHR22916">
    <property type="entry name" value="GLYCOSYLTRANSFERASE"/>
    <property type="match status" value="1"/>
</dbReference>
<organism evidence="2 4">
    <name type="scientific">Algoriphagus ratkowskyi</name>
    <dbReference type="NCBI Taxonomy" id="57028"/>
    <lineage>
        <taxon>Bacteria</taxon>
        <taxon>Pseudomonadati</taxon>
        <taxon>Bacteroidota</taxon>
        <taxon>Cytophagia</taxon>
        <taxon>Cytophagales</taxon>
        <taxon>Cyclobacteriaceae</taxon>
        <taxon>Algoriphagus</taxon>
    </lineage>
</organism>
<protein>
    <submittedName>
        <fullName evidence="3">Glycosyltransferase family 2 protein</fullName>
    </submittedName>
    <submittedName>
        <fullName evidence="2">Glycosyltransferase involved in cell wall biosynthesis</fullName>
    </submittedName>
</protein>
<dbReference type="Proteomes" id="UP000321927">
    <property type="component" value="Unassembled WGS sequence"/>
</dbReference>
<dbReference type="CDD" id="cd04196">
    <property type="entry name" value="GT_2_like_d"/>
    <property type="match status" value="1"/>
</dbReference>
<feature type="domain" description="Glycosyltransferase 2-like" evidence="1">
    <location>
        <begin position="10"/>
        <end position="172"/>
    </location>
</feature>
<keyword evidence="5" id="KW-1185">Reference proteome</keyword>
<evidence type="ECO:0000313" key="2">
    <source>
        <dbReference type="EMBL" id="PZX57055.1"/>
    </source>
</evidence>
<evidence type="ECO:0000313" key="5">
    <source>
        <dbReference type="Proteomes" id="UP000321927"/>
    </source>
</evidence>
<name>A0A2W7S1N6_9BACT</name>
<dbReference type="Pfam" id="PF00535">
    <property type="entry name" value="Glycos_transf_2"/>
    <property type="match status" value="1"/>
</dbReference>
<evidence type="ECO:0000313" key="4">
    <source>
        <dbReference type="Proteomes" id="UP000249115"/>
    </source>
</evidence>
<evidence type="ECO:0000259" key="1">
    <source>
        <dbReference type="Pfam" id="PF00535"/>
    </source>
</evidence>
<reference evidence="2 4" key="1">
    <citation type="submission" date="2018-06" db="EMBL/GenBank/DDBJ databases">
        <title>Genomic Encyclopedia of Archaeal and Bacterial Type Strains, Phase II (KMG-II): from individual species to whole genera.</title>
        <authorList>
            <person name="Goeker M."/>
        </authorList>
    </citation>
    <scope>NUCLEOTIDE SEQUENCE [LARGE SCALE GENOMIC DNA]</scope>
    <source>
        <strain evidence="2 4">DSM 22686</strain>
    </source>
</reference>
<dbReference type="EMBL" id="QKZU01000007">
    <property type="protein sequence ID" value="PZX57055.1"/>
    <property type="molecule type" value="Genomic_DNA"/>
</dbReference>
<dbReference type="SUPFAM" id="SSF53448">
    <property type="entry name" value="Nucleotide-diphospho-sugar transferases"/>
    <property type="match status" value="1"/>
</dbReference>
<dbReference type="GO" id="GO:0016758">
    <property type="term" value="F:hexosyltransferase activity"/>
    <property type="evidence" value="ECO:0007669"/>
    <property type="project" value="UniProtKB-ARBA"/>
</dbReference>
<dbReference type="OrthoDB" id="9802649at2"/>